<organism evidence="2 3">
    <name type="scientific">Algoriphagus taiwanensis</name>
    <dbReference type="NCBI Taxonomy" id="1445656"/>
    <lineage>
        <taxon>Bacteria</taxon>
        <taxon>Pseudomonadati</taxon>
        <taxon>Bacteroidota</taxon>
        <taxon>Cytophagia</taxon>
        <taxon>Cytophagales</taxon>
        <taxon>Cyclobacteriaceae</taxon>
        <taxon>Algoriphagus</taxon>
    </lineage>
</organism>
<dbReference type="InterPro" id="IPR001296">
    <property type="entry name" value="Glyco_trans_1"/>
</dbReference>
<dbReference type="Proteomes" id="UP001307705">
    <property type="component" value="Unassembled WGS sequence"/>
</dbReference>
<proteinExistence type="predicted"/>
<accession>A0ABQ6Q333</accession>
<dbReference type="Pfam" id="PF00534">
    <property type="entry name" value="Glycos_transf_1"/>
    <property type="match status" value="1"/>
</dbReference>
<reference evidence="2 3" key="1">
    <citation type="submission" date="2023-08" db="EMBL/GenBank/DDBJ databases">
        <title>Draft genome sequence of Algoriphagus taiwanensis.</title>
        <authorList>
            <person name="Takatani N."/>
            <person name="Hosokawa M."/>
            <person name="Sawabe T."/>
        </authorList>
    </citation>
    <scope>NUCLEOTIDE SEQUENCE [LARGE SCALE GENOMIC DNA]</scope>
    <source>
        <strain evidence="2 3">JCM 19755</strain>
    </source>
</reference>
<protein>
    <submittedName>
        <fullName evidence="2">Glycosyltransferase</fullName>
    </submittedName>
</protein>
<comment type="caution">
    <text evidence="2">The sequence shown here is derived from an EMBL/GenBank/DDBJ whole genome shotgun (WGS) entry which is preliminary data.</text>
</comment>
<keyword evidence="3" id="KW-1185">Reference proteome</keyword>
<sequence>MRILFLGETYRADAQTWIKGIQEVSGITLETKELSQNKSRVKRVFESLGFVIGLIFSSQKYDLVLAERATSYGFFSLLVRSKVRVVAQQGVSDVWPENGFAGWYKGKLQSAVYKKADLIHAWGYVMTFAMINSGANPSKIKVKPKGLFLERFRGVMPESKKKNLAIVTRSLYPIYHHSVILEAISILKNKGIALHCIMVGEGSEGERLKKQTELLGIKDQLDWKGRIPNLELPNLLAEAGIYIAVPETEGVSASLFEAMACGCFPIVTDLPANRAFISSGKNGFLVPVGDVQALAEAVEKFLENPGNYREGILENRKFIEKNCDLKQNMKEFYQHYLKLVNQKQ</sequence>
<name>A0ABQ6Q333_9BACT</name>
<gene>
    <name evidence="2" type="ORF">Ataiwa_25630</name>
</gene>
<dbReference type="PANTHER" id="PTHR12526">
    <property type="entry name" value="GLYCOSYLTRANSFERASE"/>
    <property type="match status" value="1"/>
</dbReference>
<evidence type="ECO:0000313" key="2">
    <source>
        <dbReference type="EMBL" id="GMQ34291.1"/>
    </source>
</evidence>
<dbReference type="SUPFAM" id="SSF53756">
    <property type="entry name" value="UDP-Glycosyltransferase/glycogen phosphorylase"/>
    <property type="match status" value="1"/>
</dbReference>
<evidence type="ECO:0000259" key="1">
    <source>
        <dbReference type="Pfam" id="PF00534"/>
    </source>
</evidence>
<dbReference type="Gene3D" id="3.40.50.2000">
    <property type="entry name" value="Glycogen Phosphorylase B"/>
    <property type="match status" value="2"/>
</dbReference>
<feature type="domain" description="Glycosyl transferase family 1" evidence="1">
    <location>
        <begin position="155"/>
        <end position="312"/>
    </location>
</feature>
<dbReference type="RefSeq" id="WP_338229115.1">
    <property type="nucleotide sequence ID" value="NZ_BTPE01000008.1"/>
</dbReference>
<evidence type="ECO:0000313" key="3">
    <source>
        <dbReference type="Proteomes" id="UP001307705"/>
    </source>
</evidence>
<dbReference type="EMBL" id="BTPE01000008">
    <property type="protein sequence ID" value="GMQ34291.1"/>
    <property type="molecule type" value="Genomic_DNA"/>
</dbReference>